<organism evidence="2 3">
    <name type="scientific">Cercospora zeae-maydis SCOH1-5</name>
    <dbReference type="NCBI Taxonomy" id="717836"/>
    <lineage>
        <taxon>Eukaryota</taxon>
        <taxon>Fungi</taxon>
        <taxon>Dikarya</taxon>
        <taxon>Ascomycota</taxon>
        <taxon>Pezizomycotina</taxon>
        <taxon>Dothideomycetes</taxon>
        <taxon>Dothideomycetidae</taxon>
        <taxon>Mycosphaerellales</taxon>
        <taxon>Mycosphaerellaceae</taxon>
        <taxon>Cercospora</taxon>
    </lineage>
</organism>
<name>A0A6A6FJI3_9PEZI</name>
<proteinExistence type="predicted"/>
<reference evidence="2" key="1">
    <citation type="journal article" date="2020" name="Stud. Mycol.">
        <title>101 Dothideomycetes genomes: a test case for predicting lifestyles and emergence of pathogens.</title>
        <authorList>
            <person name="Haridas S."/>
            <person name="Albert R."/>
            <person name="Binder M."/>
            <person name="Bloem J."/>
            <person name="Labutti K."/>
            <person name="Salamov A."/>
            <person name="Andreopoulos B."/>
            <person name="Baker S."/>
            <person name="Barry K."/>
            <person name="Bills G."/>
            <person name="Bluhm B."/>
            <person name="Cannon C."/>
            <person name="Castanera R."/>
            <person name="Culley D."/>
            <person name="Daum C."/>
            <person name="Ezra D."/>
            <person name="Gonzalez J."/>
            <person name="Henrissat B."/>
            <person name="Kuo A."/>
            <person name="Liang C."/>
            <person name="Lipzen A."/>
            <person name="Lutzoni F."/>
            <person name="Magnuson J."/>
            <person name="Mondo S."/>
            <person name="Nolan M."/>
            <person name="Ohm R."/>
            <person name="Pangilinan J."/>
            <person name="Park H.-J."/>
            <person name="Ramirez L."/>
            <person name="Alfaro M."/>
            <person name="Sun H."/>
            <person name="Tritt A."/>
            <person name="Yoshinaga Y."/>
            <person name="Zwiers L.-H."/>
            <person name="Turgeon B."/>
            <person name="Goodwin S."/>
            <person name="Spatafora J."/>
            <person name="Crous P."/>
            <person name="Grigoriev I."/>
        </authorList>
    </citation>
    <scope>NUCLEOTIDE SEQUENCE</scope>
    <source>
        <strain evidence="2">SCOH1-5</strain>
    </source>
</reference>
<dbReference type="EMBL" id="ML992670">
    <property type="protein sequence ID" value="KAF2213563.1"/>
    <property type="molecule type" value="Genomic_DNA"/>
</dbReference>
<feature type="compositionally biased region" description="Polar residues" evidence="1">
    <location>
        <begin position="10"/>
        <end position="26"/>
    </location>
</feature>
<dbReference type="OrthoDB" id="3639245at2759"/>
<dbReference type="Proteomes" id="UP000799539">
    <property type="component" value="Unassembled WGS sequence"/>
</dbReference>
<dbReference type="AlphaFoldDB" id="A0A6A6FJI3"/>
<evidence type="ECO:0000256" key="1">
    <source>
        <dbReference type="SAM" id="MobiDB-lite"/>
    </source>
</evidence>
<feature type="region of interest" description="Disordered" evidence="1">
    <location>
        <begin position="1"/>
        <end position="29"/>
    </location>
</feature>
<accession>A0A6A6FJI3</accession>
<protein>
    <submittedName>
        <fullName evidence="2">Uncharacterized protein</fullName>
    </submittedName>
</protein>
<keyword evidence="3" id="KW-1185">Reference proteome</keyword>
<evidence type="ECO:0000313" key="3">
    <source>
        <dbReference type="Proteomes" id="UP000799539"/>
    </source>
</evidence>
<evidence type="ECO:0000313" key="2">
    <source>
        <dbReference type="EMBL" id="KAF2213563.1"/>
    </source>
</evidence>
<sequence>MSARPENPKQHTNSIAPFTSTSTAPPNTERKYTLPNRKTHVHHQLLNVLEPSIFAHNTLLPTQSLQRSNTLESMASASERWAADAAVRKVVPSQNLTEMGQDLIDGFVPQAFIRDQVEAVRHSVPRESKKVVEKAHHGGEADGVQVRDFAVAKQKLNVGEEGLRVAEDGATEEKRKER</sequence>
<gene>
    <name evidence="2" type="ORF">CERZMDRAFT_96394</name>
</gene>